<gene>
    <name evidence="2" type="ORF">SAMN04487928_11645</name>
</gene>
<reference evidence="3" key="1">
    <citation type="submission" date="2016-10" db="EMBL/GenBank/DDBJ databases">
        <authorList>
            <person name="Varghese N."/>
            <person name="Submissions S."/>
        </authorList>
    </citation>
    <scope>NUCLEOTIDE SEQUENCE [LARGE SCALE GENOMIC DNA]</scope>
    <source>
        <strain evidence="3">P18</strain>
    </source>
</reference>
<evidence type="ECO:0000313" key="2">
    <source>
        <dbReference type="EMBL" id="SFQ04392.1"/>
    </source>
</evidence>
<dbReference type="AlphaFoldDB" id="A0A1I5VAG6"/>
<dbReference type="Proteomes" id="UP000182624">
    <property type="component" value="Unassembled WGS sequence"/>
</dbReference>
<name>A0A1I5VAG6_9FIRM</name>
<sequence length="244" mass="28869">MYAYNHPLFTEKMHIYSDTKVSDFFASITDDQSIGFLNEWNATRDHREKIYISYDSANKNCQAGDIEMVEFGHAKDPRNLPIFNYAVAYDTNNREPLFYEQYPGSIVDISQLQFMLEKAKGYGYKRVGFILDRGYFSKENIRYMDQCGYDFVIMVKGMATFVSGLILENRGKFENKRECNIRKYKTYGMTVRHQLYASDEEERYFHLYYSDQKASAQRKQELLKAVENSPRTYDEIMAFLKEEE</sequence>
<dbReference type="EMBL" id="FOXO01000016">
    <property type="protein sequence ID" value="SFQ04392.1"/>
    <property type="molecule type" value="Genomic_DNA"/>
</dbReference>
<dbReference type="Pfam" id="PF01609">
    <property type="entry name" value="DDE_Tnp_1"/>
    <property type="match status" value="1"/>
</dbReference>
<dbReference type="GO" id="GO:0006313">
    <property type="term" value="P:DNA transposition"/>
    <property type="evidence" value="ECO:0007669"/>
    <property type="project" value="InterPro"/>
</dbReference>
<keyword evidence="3" id="KW-1185">Reference proteome</keyword>
<proteinExistence type="predicted"/>
<evidence type="ECO:0000313" key="3">
    <source>
        <dbReference type="Proteomes" id="UP000182624"/>
    </source>
</evidence>
<dbReference type="GO" id="GO:0004803">
    <property type="term" value="F:transposase activity"/>
    <property type="evidence" value="ECO:0007669"/>
    <property type="project" value="InterPro"/>
</dbReference>
<dbReference type="InterPro" id="IPR012337">
    <property type="entry name" value="RNaseH-like_sf"/>
</dbReference>
<evidence type="ECO:0000259" key="1">
    <source>
        <dbReference type="Pfam" id="PF01609"/>
    </source>
</evidence>
<protein>
    <submittedName>
        <fullName evidence="2">Transposase DDE domain-containing protein</fullName>
    </submittedName>
</protein>
<dbReference type="InterPro" id="IPR002559">
    <property type="entry name" value="Transposase_11"/>
</dbReference>
<organism evidence="2 3">
    <name type="scientific">Butyrivibrio proteoclasticus</name>
    <dbReference type="NCBI Taxonomy" id="43305"/>
    <lineage>
        <taxon>Bacteria</taxon>
        <taxon>Bacillati</taxon>
        <taxon>Bacillota</taxon>
        <taxon>Clostridia</taxon>
        <taxon>Lachnospirales</taxon>
        <taxon>Lachnospiraceae</taxon>
        <taxon>Butyrivibrio</taxon>
    </lineage>
</organism>
<feature type="domain" description="Transposase IS4-like" evidence="1">
    <location>
        <begin position="83"/>
        <end position="222"/>
    </location>
</feature>
<dbReference type="SUPFAM" id="SSF53098">
    <property type="entry name" value="Ribonuclease H-like"/>
    <property type="match status" value="1"/>
</dbReference>
<accession>A0A1I5VAG6</accession>
<dbReference type="GO" id="GO:0003677">
    <property type="term" value="F:DNA binding"/>
    <property type="evidence" value="ECO:0007669"/>
    <property type="project" value="InterPro"/>
</dbReference>